<dbReference type="Proteomes" id="UP001054252">
    <property type="component" value="Unassembled WGS sequence"/>
</dbReference>
<protein>
    <submittedName>
        <fullName evidence="1">Uncharacterized protein</fullName>
    </submittedName>
</protein>
<comment type="caution">
    <text evidence="1">The sequence shown here is derived from an EMBL/GenBank/DDBJ whole genome shotgun (WGS) entry which is preliminary data.</text>
</comment>
<gene>
    <name evidence="1" type="ORF">SLEP1_g59289</name>
</gene>
<evidence type="ECO:0000313" key="2">
    <source>
        <dbReference type="Proteomes" id="UP001054252"/>
    </source>
</evidence>
<keyword evidence="2" id="KW-1185">Reference proteome</keyword>
<organism evidence="1 2">
    <name type="scientific">Rubroshorea leprosula</name>
    <dbReference type="NCBI Taxonomy" id="152421"/>
    <lineage>
        <taxon>Eukaryota</taxon>
        <taxon>Viridiplantae</taxon>
        <taxon>Streptophyta</taxon>
        <taxon>Embryophyta</taxon>
        <taxon>Tracheophyta</taxon>
        <taxon>Spermatophyta</taxon>
        <taxon>Magnoliopsida</taxon>
        <taxon>eudicotyledons</taxon>
        <taxon>Gunneridae</taxon>
        <taxon>Pentapetalae</taxon>
        <taxon>rosids</taxon>
        <taxon>malvids</taxon>
        <taxon>Malvales</taxon>
        <taxon>Dipterocarpaceae</taxon>
        <taxon>Rubroshorea</taxon>
    </lineage>
</organism>
<reference evidence="1 2" key="1">
    <citation type="journal article" date="2021" name="Commun. Biol.">
        <title>The genome of Shorea leprosula (Dipterocarpaceae) highlights the ecological relevance of drought in aseasonal tropical rainforests.</title>
        <authorList>
            <person name="Ng K.K.S."/>
            <person name="Kobayashi M.J."/>
            <person name="Fawcett J.A."/>
            <person name="Hatakeyama M."/>
            <person name="Paape T."/>
            <person name="Ng C.H."/>
            <person name="Ang C.C."/>
            <person name="Tnah L.H."/>
            <person name="Lee C.T."/>
            <person name="Nishiyama T."/>
            <person name="Sese J."/>
            <person name="O'Brien M.J."/>
            <person name="Copetti D."/>
            <person name="Mohd Noor M.I."/>
            <person name="Ong R.C."/>
            <person name="Putra M."/>
            <person name="Sireger I.Z."/>
            <person name="Indrioko S."/>
            <person name="Kosugi Y."/>
            <person name="Izuno A."/>
            <person name="Isagi Y."/>
            <person name="Lee S.L."/>
            <person name="Shimizu K.K."/>
        </authorList>
    </citation>
    <scope>NUCLEOTIDE SEQUENCE [LARGE SCALE GENOMIC DNA]</scope>
    <source>
        <strain evidence="1">214</strain>
    </source>
</reference>
<name>A0AAV5MV31_9ROSI</name>
<sequence length="25" mass="2804">MQVQNDEGQICDVQREIGRLGMGVK</sequence>
<dbReference type="AlphaFoldDB" id="A0AAV5MV31"/>
<feature type="non-terminal residue" evidence="1">
    <location>
        <position position="25"/>
    </location>
</feature>
<dbReference type="EMBL" id="BPVZ01000823">
    <property type="protein sequence ID" value="GKV52718.1"/>
    <property type="molecule type" value="Genomic_DNA"/>
</dbReference>
<accession>A0AAV5MV31</accession>
<proteinExistence type="predicted"/>
<evidence type="ECO:0000313" key="1">
    <source>
        <dbReference type="EMBL" id="GKV52718.1"/>
    </source>
</evidence>